<dbReference type="EMBL" id="CAJVPZ010097095">
    <property type="protein sequence ID" value="CAG8819222.1"/>
    <property type="molecule type" value="Genomic_DNA"/>
</dbReference>
<feature type="compositionally biased region" description="Basic and acidic residues" evidence="1">
    <location>
        <begin position="9"/>
        <end position="40"/>
    </location>
</feature>
<evidence type="ECO:0000256" key="1">
    <source>
        <dbReference type="SAM" id="MobiDB-lite"/>
    </source>
</evidence>
<organism evidence="2 3">
    <name type="scientific">Racocetra fulgida</name>
    <dbReference type="NCBI Taxonomy" id="60492"/>
    <lineage>
        <taxon>Eukaryota</taxon>
        <taxon>Fungi</taxon>
        <taxon>Fungi incertae sedis</taxon>
        <taxon>Mucoromycota</taxon>
        <taxon>Glomeromycotina</taxon>
        <taxon>Glomeromycetes</taxon>
        <taxon>Diversisporales</taxon>
        <taxon>Gigasporaceae</taxon>
        <taxon>Racocetra</taxon>
    </lineage>
</organism>
<sequence>HLTYTLTKKLQEQLRSEKGQRRNESDNDRCENDDRNDRNE</sequence>
<dbReference type="Proteomes" id="UP000789396">
    <property type="component" value="Unassembled WGS sequence"/>
</dbReference>
<feature type="region of interest" description="Disordered" evidence="1">
    <location>
        <begin position="1"/>
        <end position="40"/>
    </location>
</feature>
<evidence type="ECO:0000313" key="3">
    <source>
        <dbReference type="Proteomes" id="UP000789396"/>
    </source>
</evidence>
<accession>A0A9N9P9Q5</accession>
<gene>
    <name evidence="2" type="ORF">RFULGI_LOCUS19492</name>
</gene>
<feature type="non-terminal residue" evidence="2">
    <location>
        <position position="40"/>
    </location>
</feature>
<reference evidence="2" key="1">
    <citation type="submission" date="2021-06" db="EMBL/GenBank/DDBJ databases">
        <authorList>
            <person name="Kallberg Y."/>
            <person name="Tangrot J."/>
            <person name="Rosling A."/>
        </authorList>
    </citation>
    <scope>NUCLEOTIDE SEQUENCE</scope>
    <source>
        <strain evidence="2">IN212</strain>
    </source>
</reference>
<evidence type="ECO:0000313" key="2">
    <source>
        <dbReference type="EMBL" id="CAG8819222.1"/>
    </source>
</evidence>
<dbReference type="AlphaFoldDB" id="A0A9N9P9Q5"/>
<keyword evidence="3" id="KW-1185">Reference proteome</keyword>
<proteinExistence type="predicted"/>
<feature type="non-terminal residue" evidence="2">
    <location>
        <position position="1"/>
    </location>
</feature>
<comment type="caution">
    <text evidence="2">The sequence shown here is derived from an EMBL/GenBank/DDBJ whole genome shotgun (WGS) entry which is preliminary data.</text>
</comment>
<name>A0A9N9P9Q5_9GLOM</name>
<protein>
    <submittedName>
        <fullName evidence="2">11846_t:CDS:1</fullName>
    </submittedName>
</protein>